<dbReference type="RefSeq" id="WP_115227930.1">
    <property type="nucleotide sequence ID" value="NZ_CAWOLO010000025.1"/>
</dbReference>
<accession>A0A377QAJ3</accession>
<dbReference type="Proteomes" id="UP000255108">
    <property type="component" value="Unassembled WGS sequence"/>
</dbReference>
<dbReference type="InterPro" id="IPR001387">
    <property type="entry name" value="Cro/C1-type_HTH"/>
</dbReference>
<dbReference type="OrthoDB" id="9156550at2"/>
<evidence type="ECO:0000259" key="1">
    <source>
        <dbReference type="Pfam" id="PF01381"/>
    </source>
</evidence>
<reference evidence="3 5" key="2">
    <citation type="submission" date="2019-03" db="EMBL/GenBank/DDBJ databases">
        <title>Genomic Encyclopedia of Type Strains, Phase IV (KMG-IV): sequencing the most valuable type-strain genomes for metagenomic binning, comparative biology and taxonomic classification.</title>
        <authorList>
            <person name="Goeker M."/>
        </authorList>
    </citation>
    <scope>NUCLEOTIDE SEQUENCE [LARGE SCALE GENOMIC DNA]</scope>
    <source>
        <strain evidence="3 5">DSM 3764</strain>
    </source>
</reference>
<organism evidence="2 4">
    <name type="scientific">Iodobacter fluviatilis</name>
    <dbReference type="NCBI Taxonomy" id="537"/>
    <lineage>
        <taxon>Bacteria</taxon>
        <taxon>Pseudomonadati</taxon>
        <taxon>Pseudomonadota</taxon>
        <taxon>Betaproteobacteria</taxon>
        <taxon>Neisseriales</taxon>
        <taxon>Chitinibacteraceae</taxon>
        <taxon>Iodobacter</taxon>
    </lineage>
</organism>
<dbReference type="InterPro" id="IPR010982">
    <property type="entry name" value="Lambda_DNA-bd_dom_sf"/>
</dbReference>
<evidence type="ECO:0000313" key="3">
    <source>
        <dbReference type="EMBL" id="TCU81234.1"/>
    </source>
</evidence>
<feature type="domain" description="HTH cro/C1-type" evidence="1">
    <location>
        <begin position="14"/>
        <end position="48"/>
    </location>
</feature>
<protein>
    <submittedName>
        <fullName evidence="3">Helix-turn-helix protein</fullName>
    </submittedName>
</protein>
<reference evidence="2 4" key="1">
    <citation type="submission" date="2018-06" db="EMBL/GenBank/DDBJ databases">
        <authorList>
            <consortium name="Pathogen Informatics"/>
            <person name="Doyle S."/>
        </authorList>
    </citation>
    <scope>NUCLEOTIDE SEQUENCE [LARGE SCALE GENOMIC DNA]</scope>
    <source>
        <strain evidence="2 4">NCTC11159</strain>
    </source>
</reference>
<dbReference type="Pfam" id="PF01381">
    <property type="entry name" value="HTH_3"/>
    <property type="match status" value="1"/>
</dbReference>
<evidence type="ECO:0000313" key="4">
    <source>
        <dbReference type="Proteomes" id="UP000255108"/>
    </source>
</evidence>
<dbReference type="EMBL" id="SMBT01000025">
    <property type="protein sequence ID" value="TCU81234.1"/>
    <property type="molecule type" value="Genomic_DNA"/>
</dbReference>
<sequence>MNTFNAKDKLLSLIERGFTERQISEGTGIPQPTINRIKNGREPRETYVRVIDTYFAQQRRVDVSHSNQTSL</sequence>
<dbReference type="GO" id="GO:0003677">
    <property type="term" value="F:DNA binding"/>
    <property type="evidence" value="ECO:0007669"/>
    <property type="project" value="InterPro"/>
</dbReference>
<dbReference type="SUPFAM" id="SSF47413">
    <property type="entry name" value="lambda repressor-like DNA-binding domains"/>
    <property type="match status" value="1"/>
</dbReference>
<dbReference type="EMBL" id="UGHR01000001">
    <property type="protein sequence ID" value="STQ91750.1"/>
    <property type="molecule type" value="Genomic_DNA"/>
</dbReference>
<dbReference type="Proteomes" id="UP000295794">
    <property type="component" value="Unassembled WGS sequence"/>
</dbReference>
<name>A0A377QAJ3_9NEIS</name>
<keyword evidence="5" id="KW-1185">Reference proteome</keyword>
<proteinExistence type="predicted"/>
<dbReference type="AlphaFoldDB" id="A0A377QAJ3"/>
<gene>
    <name evidence="3" type="ORF">EV682_12537</name>
    <name evidence="2" type="ORF">NCTC11159_02827</name>
</gene>
<evidence type="ECO:0000313" key="2">
    <source>
        <dbReference type="EMBL" id="STQ91750.1"/>
    </source>
</evidence>
<evidence type="ECO:0000313" key="5">
    <source>
        <dbReference type="Proteomes" id="UP000295794"/>
    </source>
</evidence>